<dbReference type="AlphaFoldDB" id="A0AAD7DHR1"/>
<dbReference type="PRINTS" id="PR00385">
    <property type="entry name" value="P450"/>
</dbReference>
<comment type="pathway">
    <text evidence="3">Secondary metabolite biosynthesis; terpenoid biosynthesis.</text>
</comment>
<evidence type="ECO:0000256" key="7">
    <source>
        <dbReference type="ARBA" id="ARBA00022723"/>
    </source>
</evidence>
<dbReference type="GO" id="GO:0005506">
    <property type="term" value="F:iron ion binding"/>
    <property type="evidence" value="ECO:0007669"/>
    <property type="project" value="InterPro"/>
</dbReference>
<dbReference type="PANTHER" id="PTHR24305:SF166">
    <property type="entry name" value="CYTOCHROME P450 12A4, MITOCHONDRIAL-RELATED"/>
    <property type="match status" value="1"/>
</dbReference>
<keyword evidence="12" id="KW-0472">Membrane</keyword>
<evidence type="ECO:0000256" key="12">
    <source>
        <dbReference type="ARBA" id="ARBA00023136"/>
    </source>
</evidence>
<feature type="binding site" description="axial binding residue" evidence="13">
    <location>
        <position position="349"/>
    </location>
    <ligand>
        <name>heme</name>
        <dbReference type="ChEBI" id="CHEBI:30413"/>
    </ligand>
    <ligandPart>
        <name>Fe</name>
        <dbReference type="ChEBI" id="CHEBI:18248"/>
    </ligandPart>
</feature>
<evidence type="ECO:0000256" key="1">
    <source>
        <dbReference type="ARBA" id="ARBA00001971"/>
    </source>
</evidence>
<evidence type="ECO:0000313" key="15">
    <source>
        <dbReference type="EMBL" id="KAJ7691729.1"/>
    </source>
</evidence>
<keyword evidence="7 13" id="KW-0479">Metal-binding</keyword>
<comment type="subcellular location">
    <subcellularLocation>
        <location evidence="2">Membrane</location>
    </subcellularLocation>
</comment>
<dbReference type="PROSITE" id="PS00086">
    <property type="entry name" value="CYTOCHROME_P450"/>
    <property type="match status" value="1"/>
</dbReference>
<dbReference type="PRINTS" id="PR00463">
    <property type="entry name" value="EP450I"/>
</dbReference>
<proteinExistence type="inferred from homology"/>
<dbReference type="Gene3D" id="1.10.630.10">
    <property type="entry name" value="Cytochrome P450"/>
    <property type="match status" value="1"/>
</dbReference>
<evidence type="ECO:0000256" key="14">
    <source>
        <dbReference type="RuleBase" id="RU000461"/>
    </source>
</evidence>
<dbReference type="InterPro" id="IPR036396">
    <property type="entry name" value="Cyt_P450_sf"/>
</dbReference>
<evidence type="ECO:0000256" key="3">
    <source>
        <dbReference type="ARBA" id="ARBA00004721"/>
    </source>
</evidence>
<dbReference type="GO" id="GO:0020037">
    <property type="term" value="F:heme binding"/>
    <property type="evidence" value="ECO:0007669"/>
    <property type="project" value="InterPro"/>
</dbReference>
<comment type="cofactor">
    <cofactor evidence="1 13">
        <name>heme</name>
        <dbReference type="ChEBI" id="CHEBI:30413"/>
    </cofactor>
</comment>
<sequence>GLGNSLQRRVNSPAFGTNEARSYVPIFVTYASLSIQWKELLATDGSAVVNTPRWFSRFFLDVIGQVAFDYRFNATDHEDDPLATALSSVVFPGVGRTKQDSNIHSRAGGVPRPKLIQLFMDYAPVKGLQNSRRVTRIAVGVAKDLVDEKAEALIAGKGKRDIMSLLVKANASANPRANLSETEMLAQMQTIMQAGHETTANTLSWTMLELTRHPDVQTKLRAEIQAAESAMRVRGATEFTYVDFEAMAYTVAVMKETLRFHPVSINSVREAARDEVLPLSTPIITKSGKTITELPIPKDMILVISNAGYNRHDAHVFNPERWLNGTVHTTTSVGVYGNLMTFGSGHRACIGWRFAVYEYQAFLVELVKNFEFSMEPSLSDKVRREPGLVMMPTISGELMKGPQLPITIRAVDAL</sequence>
<evidence type="ECO:0000256" key="6">
    <source>
        <dbReference type="ARBA" id="ARBA00022692"/>
    </source>
</evidence>
<dbReference type="InterPro" id="IPR001128">
    <property type="entry name" value="Cyt_P450"/>
</dbReference>
<evidence type="ECO:0000256" key="11">
    <source>
        <dbReference type="ARBA" id="ARBA00023033"/>
    </source>
</evidence>
<keyword evidence="16" id="KW-1185">Reference proteome</keyword>
<keyword evidence="9 14" id="KW-0560">Oxidoreductase</keyword>
<dbReference type="GO" id="GO:0016020">
    <property type="term" value="C:membrane"/>
    <property type="evidence" value="ECO:0007669"/>
    <property type="project" value="UniProtKB-SubCell"/>
</dbReference>
<dbReference type="GO" id="GO:0016705">
    <property type="term" value="F:oxidoreductase activity, acting on paired donors, with incorporation or reduction of molecular oxygen"/>
    <property type="evidence" value="ECO:0007669"/>
    <property type="project" value="InterPro"/>
</dbReference>
<dbReference type="Pfam" id="PF00067">
    <property type="entry name" value="p450"/>
    <property type="match status" value="1"/>
</dbReference>
<keyword evidence="10 13" id="KW-0408">Iron</keyword>
<dbReference type="EMBL" id="JARKIE010000056">
    <property type="protein sequence ID" value="KAJ7691729.1"/>
    <property type="molecule type" value="Genomic_DNA"/>
</dbReference>
<protein>
    <submittedName>
        <fullName evidence="15">Cytochrome P450</fullName>
    </submittedName>
</protein>
<dbReference type="InterPro" id="IPR017972">
    <property type="entry name" value="Cyt_P450_CS"/>
</dbReference>
<reference evidence="15" key="1">
    <citation type="submission" date="2023-03" db="EMBL/GenBank/DDBJ databases">
        <title>Massive genome expansion in bonnet fungi (Mycena s.s.) driven by repeated elements and novel gene families across ecological guilds.</title>
        <authorList>
            <consortium name="Lawrence Berkeley National Laboratory"/>
            <person name="Harder C.B."/>
            <person name="Miyauchi S."/>
            <person name="Viragh M."/>
            <person name="Kuo A."/>
            <person name="Thoen E."/>
            <person name="Andreopoulos B."/>
            <person name="Lu D."/>
            <person name="Skrede I."/>
            <person name="Drula E."/>
            <person name="Henrissat B."/>
            <person name="Morin E."/>
            <person name="Kohler A."/>
            <person name="Barry K."/>
            <person name="LaButti K."/>
            <person name="Morin E."/>
            <person name="Salamov A."/>
            <person name="Lipzen A."/>
            <person name="Mereny Z."/>
            <person name="Hegedus B."/>
            <person name="Baldrian P."/>
            <person name="Stursova M."/>
            <person name="Weitz H."/>
            <person name="Taylor A."/>
            <person name="Grigoriev I.V."/>
            <person name="Nagy L.G."/>
            <person name="Martin F."/>
            <person name="Kauserud H."/>
        </authorList>
    </citation>
    <scope>NUCLEOTIDE SEQUENCE</scope>
    <source>
        <strain evidence="15">CBHHK067</strain>
    </source>
</reference>
<dbReference type="PANTHER" id="PTHR24305">
    <property type="entry name" value="CYTOCHROME P450"/>
    <property type="match status" value="1"/>
</dbReference>
<organism evidence="15 16">
    <name type="scientific">Mycena rosella</name>
    <name type="common">Pink bonnet</name>
    <name type="synonym">Agaricus rosellus</name>
    <dbReference type="NCBI Taxonomy" id="1033263"/>
    <lineage>
        <taxon>Eukaryota</taxon>
        <taxon>Fungi</taxon>
        <taxon>Dikarya</taxon>
        <taxon>Basidiomycota</taxon>
        <taxon>Agaricomycotina</taxon>
        <taxon>Agaricomycetes</taxon>
        <taxon>Agaricomycetidae</taxon>
        <taxon>Agaricales</taxon>
        <taxon>Marasmiineae</taxon>
        <taxon>Mycenaceae</taxon>
        <taxon>Mycena</taxon>
    </lineage>
</organism>
<accession>A0AAD7DHR1</accession>
<name>A0AAD7DHR1_MYCRO</name>
<comment type="similarity">
    <text evidence="4 14">Belongs to the cytochrome P450 family.</text>
</comment>
<keyword evidence="6" id="KW-0812">Transmembrane</keyword>
<dbReference type="SUPFAM" id="SSF48264">
    <property type="entry name" value="Cytochrome P450"/>
    <property type="match status" value="1"/>
</dbReference>
<evidence type="ECO:0000256" key="8">
    <source>
        <dbReference type="ARBA" id="ARBA00022989"/>
    </source>
</evidence>
<dbReference type="Proteomes" id="UP001221757">
    <property type="component" value="Unassembled WGS sequence"/>
</dbReference>
<feature type="non-terminal residue" evidence="15">
    <location>
        <position position="1"/>
    </location>
</feature>
<evidence type="ECO:0000256" key="4">
    <source>
        <dbReference type="ARBA" id="ARBA00010617"/>
    </source>
</evidence>
<evidence type="ECO:0000256" key="9">
    <source>
        <dbReference type="ARBA" id="ARBA00023002"/>
    </source>
</evidence>
<keyword evidence="8" id="KW-1133">Transmembrane helix</keyword>
<keyword evidence="5 13" id="KW-0349">Heme</keyword>
<gene>
    <name evidence="15" type="ORF">B0H17DRAFT_934768</name>
</gene>
<keyword evidence="11 14" id="KW-0503">Monooxygenase</keyword>
<evidence type="ECO:0000256" key="2">
    <source>
        <dbReference type="ARBA" id="ARBA00004370"/>
    </source>
</evidence>
<evidence type="ECO:0000256" key="10">
    <source>
        <dbReference type="ARBA" id="ARBA00023004"/>
    </source>
</evidence>
<evidence type="ECO:0000256" key="13">
    <source>
        <dbReference type="PIRSR" id="PIRSR602401-1"/>
    </source>
</evidence>
<comment type="caution">
    <text evidence="15">The sequence shown here is derived from an EMBL/GenBank/DDBJ whole genome shotgun (WGS) entry which is preliminary data.</text>
</comment>
<dbReference type="InterPro" id="IPR002401">
    <property type="entry name" value="Cyt_P450_E_grp-I"/>
</dbReference>
<evidence type="ECO:0000313" key="16">
    <source>
        <dbReference type="Proteomes" id="UP001221757"/>
    </source>
</evidence>
<dbReference type="GO" id="GO:0004497">
    <property type="term" value="F:monooxygenase activity"/>
    <property type="evidence" value="ECO:0007669"/>
    <property type="project" value="UniProtKB-KW"/>
</dbReference>
<dbReference type="InterPro" id="IPR050121">
    <property type="entry name" value="Cytochrome_P450_monoxygenase"/>
</dbReference>
<evidence type="ECO:0000256" key="5">
    <source>
        <dbReference type="ARBA" id="ARBA00022617"/>
    </source>
</evidence>